<organism evidence="3 4">
    <name type="scientific">Lactobacillus xylocopicola</name>
    <dbReference type="NCBI Taxonomy" id="2976676"/>
    <lineage>
        <taxon>Bacteria</taxon>
        <taxon>Bacillati</taxon>
        <taxon>Bacillota</taxon>
        <taxon>Bacilli</taxon>
        <taxon>Lactobacillales</taxon>
        <taxon>Lactobacillaceae</taxon>
        <taxon>Lactobacillus</taxon>
    </lineage>
</organism>
<dbReference type="Pfam" id="PF01230">
    <property type="entry name" value="HIT"/>
    <property type="match status" value="1"/>
</dbReference>
<evidence type="ECO:0000259" key="2">
    <source>
        <dbReference type="PROSITE" id="PS51084"/>
    </source>
</evidence>
<keyword evidence="4" id="KW-1185">Reference proteome</keyword>
<dbReference type="InterPro" id="IPR036265">
    <property type="entry name" value="HIT-like_sf"/>
</dbReference>
<dbReference type="EMBL" id="AP026803">
    <property type="protein sequence ID" value="BDR60320.1"/>
    <property type="molecule type" value="Genomic_DNA"/>
</dbReference>
<protein>
    <submittedName>
        <fullName evidence="3">DeoR family transcriptional regulator</fullName>
    </submittedName>
</protein>
<feature type="domain" description="HIT" evidence="2">
    <location>
        <begin position="1"/>
        <end position="91"/>
    </location>
</feature>
<dbReference type="Gene3D" id="3.30.428.10">
    <property type="entry name" value="HIT-like"/>
    <property type="match status" value="1"/>
</dbReference>
<evidence type="ECO:0000256" key="1">
    <source>
        <dbReference type="PROSITE-ProRule" id="PRU00464"/>
    </source>
</evidence>
<evidence type="ECO:0000313" key="3">
    <source>
        <dbReference type="EMBL" id="BDR60320.1"/>
    </source>
</evidence>
<dbReference type="InterPro" id="IPR011146">
    <property type="entry name" value="HIT-like"/>
</dbReference>
<dbReference type="PROSITE" id="PS51084">
    <property type="entry name" value="HIT_2"/>
    <property type="match status" value="1"/>
</dbReference>
<sequence>MVITELAGGYVVMGDTQFLPGYCVLLPKRHVASLNDLKLKERVEFLKDMSLLGDAILKACRVERINYDILGNTDHFLHAHVFPRYKTETAKRLTRPVWLYEPCFWTAVKYQYDDKKHGEIRQAIAEELKREVEEKSE</sequence>
<comment type="caution">
    <text evidence="1">Lacks conserved residue(s) required for the propagation of feature annotation.</text>
</comment>
<dbReference type="SUPFAM" id="SSF54197">
    <property type="entry name" value="HIT-like"/>
    <property type="match status" value="1"/>
</dbReference>
<evidence type="ECO:0000313" key="4">
    <source>
        <dbReference type="Proteomes" id="UP001321741"/>
    </source>
</evidence>
<dbReference type="RefSeq" id="WP_317638028.1">
    <property type="nucleotide sequence ID" value="NZ_AP026803.1"/>
</dbReference>
<gene>
    <name evidence="3" type="ORF">KIM322_05810</name>
</gene>
<accession>A0ABN6SJD5</accession>
<proteinExistence type="predicted"/>
<name>A0ABN6SJD5_9LACO</name>
<reference evidence="3 4" key="1">
    <citation type="journal article" date="2023" name="Microbiol. Spectr.">
        <title>Symbiosis of Carpenter Bees with Uncharacterized Lactic Acid Bacteria Showing NAD Auxotrophy.</title>
        <authorList>
            <person name="Kawasaki S."/>
            <person name="Ozawa K."/>
            <person name="Mori T."/>
            <person name="Yamamoto A."/>
            <person name="Ito M."/>
            <person name="Ohkuma M."/>
            <person name="Sakamoto M."/>
            <person name="Matsutani M."/>
        </authorList>
    </citation>
    <scope>NUCLEOTIDE SEQUENCE [LARGE SCALE GENOMIC DNA]</scope>
    <source>
        <strain evidence="3 4">Kim32-2</strain>
    </source>
</reference>
<dbReference type="Proteomes" id="UP001321741">
    <property type="component" value="Chromosome"/>
</dbReference>